<feature type="transmembrane region" description="Helical" evidence="1">
    <location>
        <begin position="42"/>
        <end position="59"/>
    </location>
</feature>
<evidence type="ECO:0000256" key="1">
    <source>
        <dbReference type="SAM" id="Phobius"/>
    </source>
</evidence>
<dbReference type="SUPFAM" id="SSF81324">
    <property type="entry name" value="Voltage-gated potassium channels"/>
    <property type="match status" value="1"/>
</dbReference>
<protein>
    <submittedName>
        <fullName evidence="3">Potassium channel family protein</fullName>
    </submittedName>
</protein>
<gene>
    <name evidence="3" type="ORF">NU887_20755</name>
</gene>
<dbReference type="InterPro" id="IPR013099">
    <property type="entry name" value="K_chnl_dom"/>
</dbReference>
<comment type="caution">
    <text evidence="3">The sequence shown here is derived from an EMBL/GenBank/DDBJ whole genome shotgun (WGS) entry which is preliminary data.</text>
</comment>
<dbReference type="GO" id="GO:0034220">
    <property type="term" value="P:monoatomic ion transmembrane transport"/>
    <property type="evidence" value="ECO:0007669"/>
    <property type="project" value="UniProtKB-KW"/>
</dbReference>
<organism evidence="3 4">
    <name type="scientific">Aquiflexum gelatinilyticum</name>
    <dbReference type="NCBI Taxonomy" id="2961943"/>
    <lineage>
        <taxon>Bacteria</taxon>
        <taxon>Pseudomonadati</taxon>
        <taxon>Bacteroidota</taxon>
        <taxon>Cytophagia</taxon>
        <taxon>Cytophagales</taxon>
        <taxon>Cyclobacteriaceae</taxon>
        <taxon>Aquiflexum</taxon>
    </lineage>
</organism>
<keyword evidence="1" id="KW-0812">Transmembrane</keyword>
<reference evidence="3" key="1">
    <citation type="submission" date="2022-08" db="EMBL/GenBank/DDBJ databases">
        <authorList>
            <person name="Zhang D."/>
        </authorList>
    </citation>
    <scope>NUCLEOTIDE SEQUENCE</scope>
    <source>
        <strain evidence="3">XJ19-11</strain>
    </source>
</reference>
<accession>A0A9X2T4T2</accession>
<feature type="transmembrane region" description="Helical" evidence="1">
    <location>
        <begin position="98"/>
        <end position="116"/>
    </location>
</feature>
<dbReference type="Gene3D" id="1.10.287.70">
    <property type="match status" value="1"/>
</dbReference>
<keyword evidence="3" id="KW-0406">Ion transport</keyword>
<dbReference type="Pfam" id="PF07885">
    <property type="entry name" value="Ion_trans_2"/>
    <property type="match status" value="1"/>
</dbReference>
<feature type="transmembrane region" description="Helical" evidence="1">
    <location>
        <begin position="197"/>
        <end position="217"/>
    </location>
</feature>
<evidence type="ECO:0000259" key="2">
    <source>
        <dbReference type="Pfam" id="PF07885"/>
    </source>
</evidence>
<evidence type="ECO:0000313" key="3">
    <source>
        <dbReference type="EMBL" id="MCR9017480.1"/>
    </source>
</evidence>
<keyword evidence="1" id="KW-1133">Transmembrane helix</keyword>
<name>A0A9X2T4T2_9BACT</name>
<keyword evidence="4" id="KW-1185">Reference proteome</keyword>
<dbReference type="RefSeq" id="WP_258425314.1">
    <property type="nucleotide sequence ID" value="NZ_JANAEZ010000003.1"/>
</dbReference>
<feature type="transmembrane region" description="Helical" evidence="1">
    <location>
        <begin position="66"/>
        <end position="86"/>
    </location>
</feature>
<dbReference type="AlphaFoldDB" id="A0A9X2T4T2"/>
<dbReference type="EMBL" id="JANSUY010000031">
    <property type="protein sequence ID" value="MCR9017480.1"/>
    <property type="molecule type" value="Genomic_DNA"/>
</dbReference>
<sequence>MKGILQKSKRYWESDASFITLLVMLLFTVFFLPILIHHKEDSTYFLNTMFIMLFVIGMFSARERLFFTIAATLVVIHLVLRMIRFSDNPYEFYFEERIVILLNLLVFSIINFRLLFRNSEVNLYRVIGAINVYLLVALMGSFGFELMQLSNGNAISGDMTFEGRDRDFGNYIYFSLVSVTTVGFGDMLPVSIGAKMLSVFLSTFGILYPAVVIAKLVSSSPQREKVL</sequence>
<dbReference type="Proteomes" id="UP001142175">
    <property type="component" value="Unassembled WGS sequence"/>
</dbReference>
<keyword evidence="3" id="KW-0407">Ion channel</keyword>
<feature type="transmembrane region" description="Helical" evidence="1">
    <location>
        <begin position="123"/>
        <end position="144"/>
    </location>
</feature>
<keyword evidence="3" id="KW-0813">Transport</keyword>
<keyword evidence="1" id="KW-0472">Membrane</keyword>
<feature type="domain" description="Potassium channel" evidence="2">
    <location>
        <begin position="146"/>
        <end position="217"/>
    </location>
</feature>
<feature type="transmembrane region" description="Helical" evidence="1">
    <location>
        <begin position="171"/>
        <end position="190"/>
    </location>
</feature>
<evidence type="ECO:0000313" key="4">
    <source>
        <dbReference type="Proteomes" id="UP001142175"/>
    </source>
</evidence>
<proteinExistence type="predicted"/>
<feature type="transmembrane region" description="Helical" evidence="1">
    <location>
        <begin position="16"/>
        <end position="36"/>
    </location>
</feature>